<dbReference type="PROSITE" id="PS50174">
    <property type="entry name" value="G_PATCH"/>
    <property type="match status" value="1"/>
</dbReference>
<dbReference type="InterPro" id="IPR000467">
    <property type="entry name" value="G_patch_dom"/>
</dbReference>
<proteinExistence type="predicted"/>
<evidence type="ECO:0000259" key="2">
    <source>
        <dbReference type="PROSITE" id="PS50174"/>
    </source>
</evidence>
<dbReference type="EMBL" id="JADYXP020000010">
    <property type="protein sequence ID" value="KAL0116103.1"/>
    <property type="molecule type" value="Genomic_DNA"/>
</dbReference>
<dbReference type="GO" id="GO:0010521">
    <property type="term" value="F:telomerase inhibitor activity"/>
    <property type="evidence" value="ECO:0007669"/>
    <property type="project" value="TreeGrafter"/>
</dbReference>
<dbReference type="Pfam" id="PF01585">
    <property type="entry name" value="G-patch"/>
    <property type="match status" value="1"/>
</dbReference>
<protein>
    <recommendedName>
        <fullName evidence="2">G-patch domain-containing protein</fullName>
    </recommendedName>
</protein>
<feature type="compositionally biased region" description="Basic residues" evidence="1">
    <location>
        <begin position="622"/>
        <end position="631"/>
    </location>
</feature>
<evidence type="ECO:0000313" key="4">
    <source>
        <dbReference type="Proteomes" id="UP001430953"/>
    </source>
</evidence>
<feature type="compositionally biased region" description="Basic and acidic residues" evidence="1">
    <location>
        <begin position="609"/>
        <end position="621"/>
    </location>
</feature>
<comment type="caution">
    <text evidence="3">The sequence shown here is derived from an EMBL/GenBank/DDBJ whole genome shotgun (WGS) entry which is preliminary data.</text>
</comment>
<dbReference type="PANTHER" id="PTHR23149:SF27">
    <property type="entry name" value="PIN2_TERF1-INTERACTING TELOMERASE INHIBITOR 1"/>
    <property type="match status" value="1"/>
</dbReference>
<gene>
    <name evidence="3" type="ORF">PUN28_011160</name>
</gene>
<evidence type="ECO:0000313" key="3">
    <source>
        <dbReference type="EMBL" id="KAL0116103.1"/>
    </source>
</evidence>
<dbReference type="Proteomes" id="UP001430953">
    <property type="component" value="Unassembled WGS sequence"/>
</dbReference>
<sequence length="777" mass="89686">MSMLAERRHKQKWTLNPRGKWWVEDSNKFGQRMLEKMGWTKGKGLGANEQGITEFSRMQYRSNTTGIGYDNSFQPWTENKEKFDNFLQQLNGVESQDAVKNGDISLSGQSIEQKSKQSHARVHYKKFTRGKDVNKYKSKELANIFGQKELTENNEGKVKRNDSVCKTEASGSKDNWYGVVTINEGNMNDYFKFKSNYNNMSNYSKYHVKLNDNISLSNNMSENQITDSESENVQHVGFGYTLKTNASQSQSGILKDSDEKSNFAFDNPCLGLNTSIENTYDVENFSTKTTKKRKKKFENDSSHIVETTKHNRKKLKTEIIDSNRKIGFINPALNLDTSPEKDCNGKEFEVFRTEFGLENCGLDLTDEKNDKKRVTFSDHVMLFEYDINSAKRKRRSYSKKKRKHESTSTSVTNGIVNEALDVQILQDEINDNELNEYKNKKTKKRKIRKTSNLETIQESPEREMTEVNSEYDDTLDISIVENEETDTGEKSKKKKKKKKEKEEKKPEAEEITVLYVANKKTDIEINETSSSKKTKKDKKNKEGEITNTKKDKKKKKKDNENCKHEKHTIQTEINNQDIQILDELNSRQQSEDGNKSIMITETSQAPTTTKDEEEKEAPLEKIKHKKKKRKSISKEDCLSQTDISNVDREISDKENANKEQDPNITKLTKKEKKHTKSKDKNVSNIEISYEEVTDINVTRKEEIEIVETADTSSKKSEMTDAIENVVNSPWSVKARMSKRMLITLFHNDAILEFPGSNIHQIKGYGTDAEPCEELRLE</sequence>
<dbReference type="GO" id="GO:0005730">
    <property type="term" value="C:nucleolus"/>
    <property type="evidence" value="ECO:0007669"/>
    <property type="project" value="TreeGrafter"/>
</dbReference>
<dbReference type="GO" id="GO:0003676">
    <property type="term" value="F:nucleic acid binding"/>
    <property type="evidence" value="ECO:0007669"/>
    <property type="project" value="InterPro"/>
</dbReference>
<name>A0AAW2FL10_9HYME</name>
<evidence type="ECO:0000256" key="1">
    <source>
        <dbReference type="SAM" id="MobiDB-lite"/>
    </source>
</evidence>
<feature type="compositionally biased region" description="Basic residues" evidence="1">
    <location>
        <begin position="440"/>
        <end position="449"/>
    </location>
</feature>
<feature type="compositionally biased region" description="Basic and acidic residues" evidence="1">
    <location>
        <begin position="645"/>
        <end position="661"/>
    </location>
</feature>
<accession>A0AAW2FL10</accession>
<feature type="compositionally biased region" description="Acidic residues" evidence="1">
    <location>
        <begin position="469"/>
        <end position="486"/>
    </location>
</feature>
<feature type="domain" description="G-patch" evidence="2">
    <location>
        <begin position="26"/>
        <end position="72"/>
    </location>
</feature>
<feature type="compositionally biased region" description="Basic and acidic residues" evidence="1">
    <location>
        <begin position="557"/>
        <end position="569"/>
    </location>
</feature>
<feature type="compositionally biased region" description="Basic residues" evidence="1">
    <location>
        <begin position="667"/>
        <end position="677"/>
    </location>
</feature>
<reference evidence="3 4" key="1">
    <citation type="submission" date="2023-03" db="EMBL/GenBank/DDBJ databases">
        <title>High recombination rates correlate with genetic variation in Cardiocondyla obscurior ants.</title>
        <authorList>
            <person name="Errbii M."/>
        </authorList>
    </citation>
    <scope>NUCLEOTIDE SEQUENCE [LARGE SCALE GENOMIC DNA]</scope>
    <source>
        <strain evidence="3">Alpha-2009</strain>
        <tissue evidence="3">Whole body</tissue>
    </source>
</reference>
<dbReference type="AlphaFoldDB" id="A0AAW2FL10"/>
<organism evidence="3 4">
    <name type="scientific">Cardiocondyla obscurior</name>
    <dbReference type="NCBI Taxonomy" id="286306"/>
    <lineage>
        <taxon>Eukaryota</taxon>
        <taxon>Metazoa</taxon>
        <taxon>Ecdysozoa</taxon>
        <taxon>Arthropoda</taxon>
        <taxon>Hexapoda</taxon>
        <taxon>Insecta</taxon>
        <taxon>Pterygota</taxon>
        <taxon>Neoptera</taxon>
        <taxon>Endopterygota</taxon>
        <taxon>Hymenoptera</taxon>
        <taxon>Apocrita</taxon>
        <taxon>Aculeata</taxon>
        <taxon>Formicoidea</taxon>
        <taxon>Formicidae</taxon>
        <taxon>Myrmicinae</taxon>
        <taxon>Cardiocondyla</taxon>
    </lineage>
</organism>
<feature type="compositionally biased region" description="Polar residues" evidence="1">
    <location>
        <begin position="597"/>
        <end position="608"/>
    </location>
</feature>
<feature type="compositionally biased region" description="Basic and acidic residues" evidence="1">
    <location>
        <begin position="539"/>
        <end position="549"/>
    </location>
</feature>
<dbReference type="PANTHER" id="PTHR23149">
    <property type="entry name" value="G PATCH DOMAIN CONTAINING PROTEIN"/>
    <property type="match status" value="1"/>
</dbReference>
<dbReference type="SMART" id="SM00443">
    <property type="entry name" value="G_patch"/>
    <property type="match status" value="1"/>
</dbReference>
<keyword evidence="4" id="KW-1185">Reference proteome</keyword>
<dbReference type="InterPro" id="IPR050656">
    <property type="entry name" value="PINX1"/>
</dbReference>
<feature type="region of interest" description="Disordered" evidence="1">
    <location>
        <begin position="439"/>
        <end position="680"/>
    </location>
</feature>